<dbReference type="AlphaFoldDB" id="A0A2A4X3K1"/>
<accession>A0A2A4X3K1</accession>
<gene>
    <name evidence="3" type="ORF">COB21_04195</name>
</gene>
<proteinExistence type="predicted"/>
<evidence type="ECO:0000313" key="3">
    <source>
        <dbReference type="EMBL" id="PCI76635.1"/>
    </source>
</evidence>
<dbReference type="EMBL" id="NVUK01000026">
    <property type="protein sequence ID" value="PCI76635.1"/>
    <property type="molecule type" value="Genomic_DNA"/>
</dbReference>
<sequence>MASRKEFALKVVEQINEDNSVTSRAMFGGFAIYCDLKVVGLICEDSFYIKPTEKGDTFLGSDLVEEQPYPTLKPWFLISASLLSDRTRMSALARITADQLPPPKPKRKKTARSHK</sequence>
<dbReference type="SUPFAM" id="SSF159894">
    <property type="entry name" value="YgaC/TfoX-N like"/>
    <property type="match status" value="1"/>
</dbReference>
<evidence type="ECO:0000313" key="4">
    <source>
        <dbReference type="Proteomes" id="UP000218775"/>
    </source>
</evidence>
<organism evidence="3 4">
    <name type="scientific">Aerophobetes bacterium</name>
    <dbReference type="NCBI Taxonomy" id="2030807"/>
    <lineage>
        <taxon>Bacteria</taxon>
        <taxon>Candidatus Aerophobota</taxon>
    </lineage>
</organism>
<dbReference type="Gene3D" id="3.30.1460.30">
    <property type="entry name" value="YgaC/TfoX-N like chaperone"/>
    <property type="match status" value="1"/>
</dbReference>
<comment type="caution">
    <text evidence="3">The sequence shown here is derived from an EMBL/GenBank/DDBJ whole genome shotgun (WGS) entry which is preliminary data.</text>
</comment>
<dbReference type="InterPro" id="IPR007076">
    <property type="entry name" value="TfoX_N"/>
</dbReference>
<feature type="region of interest" description="Disordered" evidence="1">
    <location>
        <begin position="96"/>
        <end position="115"/>
    </location>
</feature>
<reference evidence="4" key="1">
    <citation type="submission" date="2017-08" db="EMBL/GenBank/DDBJ databases">
        <title>A dynamic microbial community with high functional redundancy inhabits the cold, oxic subseafloor aquifer.</title>
        <authorList>
            <person name="Tully B.J."/>
            <person name="Wheat C.G."/>
            <person name="Glazer B.T."/>
            <person name="Huber J.A."/>
        </authorList>
    </citation>
    <scope>NUCLEOTIDE SEQUENCE [LARGE SCALE GENOMIC DNA]</scope>
</reference>
<evidence type="ECO:0000256" key="1">
    <source>
        <dbReference type="SAM" id="MobiDB-lite"/>
    </source>
</evidence>
<name>A0A2A4X3K1_UNCAE</name>
<feature type="compositionally biased region" description="Basic residues" evidence="1">
    <location>
        <begin position="104"/>
        <end position="115"/>
    </location>
</feature>
<feature type="domain" description="TfoX N-terminal" evidence="2">
    <location>
        <begin position="19"/>
        <end position="98"/>
    </location>
</feature>
<dbReference type="Pfam" id="PF04993">
    <property type="entry name" value="TfoX_N"/>
    <property type="match status" value="1"/>
</dbReference>
<evidence type="ECO:0000259" key="2">
    <source>
        <dbReference type="Pfam" id="PF04993"/>
    </source>
</evidence>
<protein>
    <submittedName>
        <fullName evidence="3">Competence protein TfoX</fullName>
    </submittedName>
</protein>
<dbReference type="Proteomes" id="UP000218775">
    <property type="component" value="Unassembled WGS sequence"/>
</dbReference>